<evidence type="ECO:0000313" key="2">
    <source>
        <dbReference type="EMBL" id="KAG9229654.1"/>
    </source>
</evidence>
<evidence type="ECO:0000256" key="1">
    <source>
        <dbReference type="SAM" id="SignalP"/>
    </source>
</evidence>
<feature type="chain" id="PRO_5040202169" description="Secreted protein" evidence="1">
    <location>
        <begin position="25"/>
        <end position="199"/>
    </location>
</feature>
<organism evidence="2 3">
    <name type="scientific">Amylocarpus encephaloides</name>
    <dbReference type="NCBI Taxonomy" id="45428"/>
    <lineage>
        <taxon>Eukaryota</taxon>
        <taxon>Fungi</taxon>
        <taxon>Dikarya</taxon>
        <taxon>Ascomycota</taxon>
        <taxon>Pezizomycotina</taxon>
        <taxon>Leotiomycetes</taxon>
        <taxon>Helotiales</taxon>
        <taxon>Helotiales incertae sedis</taxon>
        <taxon>Amylocarpus</taxon>
    </lineage>
</organism>
<accession>A0A9P7Y9J1</accession>
<comment type="caution">
    <text evidence="2">The sequence shown here is derived from an EMBL/GenBank/DDBJ whole genome shotgun (WGS) entry which is preliminary data.</text>
</comment>
<keyword evidence="1" id="KW-0732">Signal</keyword>
<dbReference type="Proteomes" id="UP000824998">
    <property type="component" value="Unassembled WGS sequence"/>
</dbReference>
<sequence length="199" mass="22285">MESCVRYGWQVVLCLLFLLSCFSCFPCFPCFACLACLSCFAILAADVIVHLGMCTSVLHRTEYIYLFDQSGCPQFTETKQAGRSWSASTGEIRWSLGMLKSSLPQPVRIHAGEAEQQLMYFRTYGFWPWAAESRVWASVVVARHAAISPVDVGEEDEGICPLAVTAEVGILKCKGVVSMRCRRADHHVCVVTPNTWWSW</sequence>
<reference evidence="2" key="1">
    <citation type="journal article" date="2021" name="IMA Fungus">
        <title>Genomic characterization of three marine fungi, including Emericellopsis atlantica sp. nov. with signatures of a generalist lifestyle and marine biomass degradation.</title>
        <authorList>
            <person name="Hagestad O.C."/>
            <person name="Hou L."/>
            <person name="Andersen J.H."/>
            <person name="Hansen E.H."/>
            <person name="Altermark B."/>
            <person name="Li C."/>
            <person name="Kuhnert E."/>
            <person name="Cox R.J."/>
            <person name="Crous P.W."/>
            <person name="Spatafora J.W."/>
            <person name="Lail K."/>
            <person name="Amirebrahimi M."/>
            <person name="Lipzen A."/>
            <person name="Pangilinan J."/>
            <person name="Andreopoulos W."/>
            <person name="Hayes R.D."/>
            <person name="Ng V."/>
            <person name="Grigoriev I.V."/>
            <person name="Jackson S.A."/>
            <person name="Sutton T.D.S."/>
            <person name="Dobson A.D.W."/>
            <person name="Rama T."/>
        </authorList>
    </citation>
    <scope>NUCLEOTIDE SEQUENCE</scope>
    <source>
        <strain evidence="2">TRa018bII</strain>
    </source>
</reference>
<dbReference type="PROSITE" id="PS51257">
    <property type="entry name" value="PROKAR_LIPOPROTEIN"/>
    <property type="match status" value="1"/>
</dbReference>
<protein>
    <recommendedName>
        <fullName evidence="4">Secreted protein</fullName>
    </recommendedName>
</protein>
<dbReference type="EMBL" id="MU251743">
    <property type="protein sequence ID" value="KAG9229654.1"/>
    <property type="molecule type" value="Genomic_DNA"/>
</dbReference>
<keyword evidence="3" id="KW-1185">Reference proteome</keyword>
<feature type="signal peptide" evidence="1">
    <location>
        <begin position="1"/>
        <end position="24"/>
    </location>
</feature>
<name>A0A9P7Y9J1_9HELO</name>
<evidence type="ECO:0008006" key="4">
    <source>
        <dbReference type="Google" id="ProtNLM"/>
    </source>
</evidence>
<proteinExistence type="predicted"/>
<dbReference type="AlphaFoldDB" id="A0A9P7Y9J1"/>
<gene>
    <name evidence="2" type="ORF">BJ875DRAFT_183284</name>
</gene>
<evidence type="ECO:0000313" key="3">
    <source>
        <dbReference type="Proteomes" id="UP000824998"/>
    </source>
</evidence>